<accession>A0A024SEW2</accession>
<evidence type="ECO:0000313" key="2">
    <source>
        <dbReference type="Proteomes" id="UP000024376"/>
    </source>
</evidence>
<name>A0A024SEW2_HYPJR</name>
<evidence type="ECO:0008006" key="3">
    <source>
        <dbReference type="Google" id="ProtNLM"/>
    </source>
</evidence>
<sequence length="204" mass="22853">MPQQCKTGTATSLGKIVVLNGFPGTGKYTIMKRARDLLPTTSMTCLLDNHLLIDPVTALIPDRSEEHHELRRRIRAPIFEQIRKQVLEGATILMTACLAGDNGRDAAFLSEHFDIVRGTDIPIIWVNADCDPTILEQRLESPERCQGSRAKLTDVRVLRDLLREHHLIEPTQSADRSIRLVVKQLDVNGPVDLSASHLISMIDY</sequence>
<evidence type="ECO:0000313" key="1">
    <source>
        <dbReference type="EMBL" id="ETS02732.1"/>
    </source>
</evidence>
<dbReference type="EMBL" id="KI911144">
    <property type="protein sequence ID" value="ETS02732.1"/>
    <property type="molecule type" value="Genomic_DNA"/>
</dbReference>
<protein>
    <recommendedName>
        <fullName evidence="3">P-loop containing nucleoside triphosphate hydrolase protein</fullName>
    </recommendedName>
</protein>
<dbReference type="SUPFAM" id="SSF52540">
    <property type="entry name" value="P-loop containing nucleoside triphosphate hydrolases"/>
    <property type="match status" value="1"/>
</dbReference>
<dbReference type="KEGG" id="trr:M419DRAFT_77468"/>
<dbReference type="HOGENOM" id="CLU_092496_0_0_1"/>
<dbReference type="Gene3D" id="3.40.50.300">
    <property type="entry name" value="P-loop containing nucleotide triphosphate hydrolases"/>
    <property type="match status" value="1"/>
</dbReference>
<gene>
    <name evidence="1" type="ORF">M419DRAFT_77468</name>
</gene>
<organism evidence="1 2">
    <name type="scientific">Hypocrea jecorina (strain ATCC 56765 / BCRC 32924 / NRRL 11460 / Rut C-30)</name>
    <name type="common">Trichoderma reesei</name>
    <dbReference type="NCBI Taxonomy" id="1344414"/>
    <lineage>
        <taxon>Eukaryota</taxon>
        <taxon>Fungi</taxon>
        <taxon>Dikarya</taxon>
        <taxon>Ascomycota</taxon>
        <taxon>Pezizomycotina</taxon>
        <taxon>Sordariomycetes</taxon>
        <taxon>Hypocreomycetidae</taxon>
        <taxon>Hypocreales</taxon>
        <taxon>Hypocreaceae</taxon>
        <taxon>Trichoderma</taxon>
    </lineage>
</organism>
<dbReference type="AlphaFoldDB" id="A0A024SEW2"/>
<proteinExistence type="predicted"/>
<reference evidence="2" key="1">
    <citation type="journal article" date="2013" name="Ind. Biotechnol.">
        <title>Comparative genomics analysis of Trichoderma reesei strains.</title>
        <authorList>
            <person name="Koike H."/>
            <person name="Aerts A."/>
            <person name="LaButti K."/>
            <person name="Grigoriev I.V."/>
            <person name="Baker S.E."/>
        </authorList>
    </citation>
    <scope>NUCLEOTIDE SEQUENCE [LARGE SCALE GENOMIC DNA]</scope>
    <source>
        <strain evidence="2">ATCC 56765 / BCRC 32924 / NRRL 11460 / Rut C-30</strain>
    </source>
</reference>
<dbReference type="Proteomes" id="UP000024376">
    <property type="component" value="Unassembled WGS sequence"/>
</dbReference>
<dbReference type="OrthoDB" id="5426988at2759"/>
<dbReference type="InterPro" id="IPR027417">
    <property type="entry name" value="P-loop_NTPase"/>
</dbReference>